<gene>
    <name evidence="3" type="ORF">SAMN04487984_0377</name>
</gene>
<dbReference type="GO" id="GO:0003677">
    <property type="term" value="F:DNA binding"/>
    <property type="evidence" value="ECO:0007669"/>
    <property type="project" value="InterPro"/>
</dbReference>
<dbReference type="SUPFAM" id="SSF53335">
    <property type="entry name" value="S-adenosyl-L-methionine-dependent methyltransferases"/>
    <property type="match status" value="1"/>
</dbReference>
<evidence type="ECO:0000313" key="4">
    <source>
        <dbReference type="Proteomes" id="UP000243884"/>
    </source>
</evidence>
<feature type="domain" description="DNA methylase adenine-specific" evidence="1">
    <location>
        <begin position="100"/>
        <end position="312"/>
    </location>
</feature>
<dbReference type="Pfam" id="PF02384">
    <property type="entry name" value="N6_Mtase"/>
    <property type="match status" value="1"/>
</dbReference>
<evidence type="ECO:0000259" key="1">
    <source>
        <dbReference type="Pfam" id="PF02384"/>
    </source>
</evidence>
<dbReference type="Gene3D" id="3.40.50.150">
    <property type="entry name" value="Vaccinia Virus protein VP39"/>
    <property type="match status" value="1"/>
</dbReference>
<dbReference type="AlphaFoldDB" id="A0A1W1Y5T0"/>
<keyword evidence="3" id="KW-0808">Transferase</keyword>
<dbReference type="InterPro" id="IPR029063">
    <property type="entry name" value="SAM-dependent_MTases_sf"/>
</dbReference>
<dbReference type="InterPro" id="IPR048375">
    <property type="entry name" value="YtxK-like_N"/>
</dbReference>
<dbReference type="Proteomes" id="UP000243884">
    <property type="component" value="Unassembled WGS sequence"/>
</dbReference>
<sequence>MAVDYLKATYDIIHESNQTLMGALDETYIEALFETLQNLVTQQVQQIDGEPSDDVVETLTKRYQSLDWSKVDAETFRKAFQMSFLQVDRYDQLPANYQMTPEAIALLMGYFAVKVSQTSTQSDTLSVFDPAFGTGNLWNIVQNELLKNGRRVEGFGYDNDELLLDIADQSLQLMGLAPQLFHGDSLQNLYISPMDLIVSDLPVGYYPIQQNLNDFKTAFTDNEKSLPYTHYLMIEQSLRYLKPGKWGLFLVPADLTNDQHFVDLIKGINHYGYFQAFLELPENLFRHQSGRKAILMVQKAGNQAKQAEPVLVGEIPDLKAIEQISQFIDSFDRWLTDITKE</sequence>
<evidence type="ECO:0000259" key="2">
    <source>
        <dbReference type="Pfam" id="PF21106"/>
    </source>
</evidence>
<proteinExistence type="predicted"/>
<protein>
    <submittedName>
        <fullName evidence="3">Site-specific DNA-methyltransferase (Adenine-specific)</fullName>
    </submittedName>
</protein>
<organism evidence="3 4">
    <name type="scientific">Aerococcus suis</name>
    <dbReference type="NCBI Taxonomy" id="371602"/>
    <lineage>
        <taxon>Bacteria</taxon>
        <taxon>Bacillati</taxon>
        <taxon>Bacillota</taxon>
        <taxon>Bacilli</taxon>
        <taxon>Lactobacillales</taxon>
        <taxon>Aerococcaceae</taxon>
        <taxon>Aerococcus</taxon>
    </lineage>
</organism>
<keyword evidence="3" id="KW-0489">Methyltransferase</keyword>
<dbReference type="RefSeq" id="WP_159444414.1">
    <property type="nucleotide sequence ID" value="NZ_FWXK01000002.1"/>
</dbReference>
<keyword evidence="4" id="KW-1185">Reference proteome</keyword>
<dbReference type="InterPro" id="IPR003356">
    <property type="entry name" value="DNA_methylase_A-5"/>
</dbReference>
<reference evidence="4" key="1">
    <citation type="submission" date="2017-04" db="EMBL/GenBank/DDBJ databases">
        <authorList>
            <person name="Varghese N."/>
            <person name="Submissions S."/>
        </authorList>
    </citation>
    <scope>NUCLEOTIDE SEQUENCE [LARGE SCALE GENOMIC DNA]</scope>
    <source>
        <strain evidence="4">DSM 21500</strain>
    </source>
</reference>
<name>A0A1W1Y5T0_9LACT</name>
<dbReference type="Pfam" id="PF21106">
    <property type="entry name" value="YtxK_like"/>
    <property type="match status" value="1"/>
</dbReference>
<accession>A0A1W1Y5T0</accession>
<dbReference type="GO" id="GO:0008170">
    <property type="term" value="F:N-methyltransferase activity"/>
    <property type="evidence" value="ECO:0007669"/>
    <property type="project" value="InterPro"/>
</dbReference>
<dbReference type="PANTHER" id="PTHR41313">
    <property type="entry name" value="ADENINE-SPECIFIC METHYLTRANSFERASE"/>
    <property type="match status" value="1"/>
</dbReference>
<dbReference type="GO" id="GO:0032259">
    <property type="term" value="P:methylation"/>
    <property type="evidence" value="ECO:0007669"/>
    <property type="project" value="UniProtKB-KW"/>
</dbReference>
<dbReference type="Gene3D" id="1.10.150.470">
    <property type="match status" value="1"/>
</dbReference>
<dbReference type="EMBL" id="FWXK01000002">
    <property type="protein sequence ID" value="SMC31499.1"/>
    <property type="molecule type" value="Genomic_DNA"/>
</dbReference>
<dbReference type="STRING" id="371602.SAMN04487984_0377"/>
<dbReference type="InterPro" id="IPR052933">
    <property type="entry name" value="DNA_Protect_Modify"/>
</dbReference>
<dbReference type="PANTHER" id="PTHR41313:SF1">
    <property type="entry name" value="DNA METHYLASE ADENINE-SPECIFIC DOMAIN-CONTAINING PROTEIN"/>
    <property type="match status" value="1"/>
</dbReference>
<feature type="domain" description="YtxK-like N-terminal helical" evidence="2">
    <location>
        <begin position="10"/>
        <end position="85"/>
    </location>
</feature>
<evidence type="ECO:0000313" key="3">
    <source>
        <dbReference type="EMBL" id="SMC31499.1"/>
    </source>
</evidence>
<dbReference type="OrthoDB" id="9788159at2"/>